<dbReference type="GeneID" id="40079387"/>
<reference evidence="2 3" key="1">
    <citation type="submission" date="2015-11" db="EMBL/GenBank/DDBJ databases">
        <authorList>
            <person name="Schneider V.M."/>
            <person name="Bradley K.W."/>
            <person name="Asai D.J."/>
            <person name="Bowman C.A."/>
            <person name="Russell D.A."/>
            <person name="Pope W.H."/>
            <person name="Jacobs-Sera D."/>
            <person name="Hendrix R.W."/>
            <person name="Hatfull G.F."/>
        </authorList>
    </citation>
    <scope>NUCLEOTIDE SEQUENCE [LARGE SCALE GENOMIC DNA]</scope>
</reference>
<gene>
    <name evidence="2" type="primary">45</name>
    <name evidence="2" type="ORF">GORDON_45</name>
</gene>
<feature type="transmembrane region" description="Helical" evidence="1">
    <location>
        <begin position="6"/>
        <end position="27"/>
    </location>
</feature>
<dbReference type="EMBL" id="KU160646">
    <property type="protein sequence ID" value="ALY09020.1"/>
    <property type="molecule type" value="Genomic_DNA"/>
</dbReference>
<dbReference type="Proteomes" id="UP000226177">
    <property type="component" value="Segment"/>
</dbReference>
<keyword evidence="3" id="KW-1185">Reference proteome</keyword>
<evidence type="ECO:0000313" key="2">
    <source>
        <dbReference type="EMBL" id="ALY09020.1"/>
    </source>
</evidence>
<keyword evidence="1" id="KW-0472">Membrane</keyword>
<organism evidence="2 3">
    <name type="scientific">Arthrobacter phage Gordon</name>
    <dbReference type="NCBI Taxonomy" id="1772298"/>
    <lineage>
        <taxon>Viruses</taxon>
        <taxon>Duplodnaviria</taxon>
        <taxon>Heunggongvirae</taxon>
        <taxon>Uroviricota</taxon>
        <taxon>Caudoviricetes</taxon>
        <taxon>Gordonvirus</taxon>
        <taxon>Gordonvirus gordon</taxon>
    </lineage>
</organism>
<evidence type="ECO:0000256" key="1">
    <source>
        <dbReference type="SAM" id="Phobius"/>
    </source>
</evidence>
<keyword evidence="1" id="KW-0812">Transmembrane</keyword>
<dbReference type="KEGG" id="vg:40079387"/>
<sequence>MRGLGLLIFVAGVVCGAITLPATLIYVKPVRTKLVNKALDRAKDRLATAVVENPELRRELITKGSDALIGLIAIERIQKEEGK</sequence>
<dbReference type="RefSeq" id="YP_009603506.1">
    <property type="nucleotide sequence ID" value="NC_041952.1"/>
</dbReference>
<proteinExistence type="predicted"/>
<accession>A0A0U4JZD3</accession>
<protein>
    <submittedName>
        <fullName evidence="2">Uncharacterized protein</fullName>
    </submittedName>
</protein>
<keyword evidence="1" id="KW-1133">Transmembrane helix</keyword>
<name>A0A0U4JZD3_9CAUD</name>
<evidence type="ECO:0000313" key="3">
    <source>
        <dbReference type="Proteomes" id="UP000226177"/>
    </source>
</evidence>